<dbReference type="Gene3D" id="3.40.50.2000">
    <property type="entry name" value="Glycogen Phosphorylase B"/>
    <property type="match status" value="1"/>
</dbReference>
<dbReference type="InterPro" id="IPR002213">
    <property type="entry name" value="UDP_glucos_trans"/>
</dbReference>
<dbReference type="PROSITE" id="PS00375">
    <property type="entry name" value="UDPGT"/>
    <property type="match status" value="1"/>
</dbReference>
<dbReference type="EMBL" id="LR824025">
    <property type="protein sequence ID" value="CAD0204904.1"/>
    <property type="molecule type" value="Genomic_DNA"/>
</dbReference>
<dbReference type="EC" id="2.4.1.17" evidence="5"/>
<proteinExistence type="inferred from homology"/>
<feature type="chain" id="PRO_5040538688" description="UDP-glucuronosyltransferase" evidence="5">
    <location>
        <begin position="20"/>
        <end position="519"/>
    </location>
</feature>
<dbReference type="PANTHER" id="PTHR48043">
    <property type="entry name" value="EG:EG0003.4 PROTEIN-RELATED"/>
    <property type="match status" value="1"/>
</dbReference>
<keyword evidence="5" id="KW-0812">Transmembrane</keyword>
<evidence type="ECO:0000256" key="2">
    <source>
        <dbReference type="ARBA" id="ARBA00022676"/>
    </source>
</evidence>
<dbReference type="InterPro" id="IPR035595">
    <property type="entry name" value="UDP_glycos_trans_CS"/>
</dbReference>
<sequence length="519" mass="58527">MVSVTNLLLCFLILSACEALKILVVYPVPSKSQSLLGEGVVRPLLKAGHEVTYITAFKYKNAPANLRQIDVSDNVNSFPSDQINLQKILANEVPTMKHGMVMFVMRGLQAQTFEYEHVQKFLSDPNEQFDVILSEWMMASLLAGLGPVFNAPFVWVTPMDVHSTVISMIDAAPNPAYTTDLLSARTFPFSFLDRVAELKYRVTEFAYDYMIHEPAETELYNKLIAPLIVKRGRKPPPYSEVRYNVSLVLGNSHISLGSTYSLPQNYIPIGGYHIDEKIEPLTKELKQLLESNNNGFIYFSMGSNLKSKDWPEEIKSGLLKMFGNLKQTVLWKFEEDLPNKPKNVHILKWAPQTSILSHPNCVAFITHGGLLSTTETVYAGVPIIGIPVFGDQPLNVKMAAHRGLGLGVKLSYTLVEDLKVAIEEMISNPRYKEKAKLLSSLYHDRPMKPADELVYWVEHVVRTRGAPHLRSPALLVPLYQRLYLDLAALVVFALIATLYLFRYLRKAISSKVDNDKKRN</sequence>
<evidence type="ECO:0000256" key="3">
    <source>
        <dbReference type="ARBA" id="ARBA00022679"/>
    </source>
</evidence>
<feature type="signal peptide" evidence="5">
    <location>
        <begin position="1"/>
        <end position="19"/>
    </location>
</feature>
<comment type="subcellular location">
    <subcellularLocation>
        <location evidence="5">Membrane</location>
        <topology evidence="5">Single-pass membrane protein</topology>
    </subcellularLocation>
</comment>
<evidence type="ECO:0000256" key="1">
    <source>
        <dbReference type="ARBA" id="ARBA00009995"/>
    </source>
</evidence>
<keyword evidence="3 4" id="KW-0808">Transferase</keyword>
<keyword evidence="7" id="KW-1185">Reference proteome</keyword>
<gene>
    <name evidence="6" type="primary">UGT40R9</name>
    <name evidence="6" type="ORF">CINC_LOCUS7209</name>
</gene>
<dbReference type="FunFam" id="3.40.50.2000:FF:000050">
    <property type="entry name" value="UDP-glucuronosyltransferase"/>
    <property type="match status" value="1"/>
</dbReference>
<evidence type="ECO:0000256" key="4">
    <source>
        <dbReference type="RuleBase" id="RU003718"/>
    </source>
</evidence>
<dbReference type="CDD" id="cd03784">
    <property type="entry name" value="GT1_Gtf-like"/>
    <property type="match status" value="1"/>
</dbReference>
<dbReference type="AlphaFoldDB" id="A0A9N8KVY2"/>
<evidence type="ECO:0000256" key="5">
    <source>
        <dbReference type="RuleBase" id="RU362059"/>
    </source>
</evidence>
<keyword evidence="5" id="KW-1133">Transmembrane helix</keyword>
<evidence type="ECO:0000313" key="7">
    <source>
        <dbReference type="Proteomes" id="UP001154114"/>
    </source>
</evidence>
<dbReference type="PANTHER" id="PTHR48043:SF159">
    <property type="entry name" value="EG:EG0003.4 PROTEIN-RELATED"/>
    <property type="match status" value="1"/>
</dbReference>
<dbReference type="Pfam" id="PF00201">
    <property type="entry name" value="UDPGT"/>
    <property type="match status" value="1"/>
</dbReference>
<dbReference type="Proteomes" id="UP001154114">
    <property type="component" value="Chromosome 22"/>
</dbReference>
<keyword evidence="2 4" id="KW-0328">Glycosyltransferase</keyword>
<feature type="transmembrane region" description="Helical" evidence="5">
    <location>
        <begin position="482"/>
        <end position="501"/>
    </location>
</feature>
<protein>
    <recommendedName>
        <fullName evidence="5">UDP-glucuronosyltransferase</fullName>
        <ecNumber evidence="5">2.4.1.17</ecNumber>
    </recommendedName>
</protein>
<dbReference type="OrthoDB" id="5835829at2759"/>
<dbReference type="GO" id="GO:0016020">
    <property type="term" value="C:membrane"/>
    <property type="evidence" value="ECO:0007669"/>
    <property type="project" value="UniProtKB-SubCell"/>
</dbReference>
<organism evidence="6 7">
    <name type="scientific">Chrysodeixis includens</name>
    <name type="common">Soybean looper</name>
    <name type="synonym">Pseudoplusia includens</name>
    <dbReference type="NCBI Taxonomy" id="689277"/>
    <lineage>
        <taxon>Eukaryota</taxon>
        <taxon>Metazoa</taxon>
        <taxon>Ecdysozoa</taxon>
        <taxon>Arthropoda</taxon>
        <taxon>Hexapoda</taxon>
        <taxon>Insecta</taxon>
        <taxon>Pterygota</taxon>
        <taxon>Neoptera</taxon>
        <taxon>Endopterygota</taxon>
        <taxon>Lepidoptera</taxon>
        <taxon>Glossata</taxon>
        <taxon>Ditrysia</taxon>
        <taxon>Noctuoidea</taxon>
        <taxon>Noctuidae</taxon>
        <taxon>Plusiinae</taxon>
        <taxon>Chrysodeixis</taxon>
    </lineage>
</organism>
<comment type="similarity">
    <text evidence="1 4">Belongs to the UDP-glycosyltransferase family.</text>
</comment>
<name>A0A9N8KVY2_CHRIL</name>
<keyword evidence="5" id="KW-0472">Membrane</keyword>
<dbReference type="InterPro" id="IPR050271">
    <property type="entry name" value="UDP-glycosyltransferase"/>
</dbReference>
<dbReference type="GO" id="GO:0015020">
    <property type="term" value="F:glucuronosyltransferase activity"/>
    <property type="evidence" value="ECO:0007669"/>
    <property type="project" value="UniProtKB-EC"/>
</dbReference>
<comment type="catalytic activity">
    <reaction evidence="5">
        <text>glucuronate acceptor + UDP-alpha-D-glucuronate = acceptor beta-D-glucuronoside + UDP + H(+)</text>
        <dbReference type="Rhea" id="RHEA:21032"/>
        <dbReference type="ChEBI" id="CHEBI:15378"/>
        <dbReference type="ChEBI" id="CHEBI:58052"/>
        <dbReference type="ChEBI" id="CHEBI:58223"/>
        <dbReference type="ChEBI" id="CHEBI:132367"/>
        <dbReference type="ChEBI" id="CHEBI:132368"/>
        <dbReference type="EC" id="2.4.1.17"/>
    </reaction>
</comment>
<keyword evidence="5" id="KW-0732">Signal</keyword>
<dbReference type="SUPFAM" id="SSF53756">
    <property type="entry name" value="UDP-Glycosyltransferase/glycogen phosphorylase"/>
    <property type="match status" value="1"/>
</dbReference>
<accession>A0A9N8KVY2</accession>
<reference evidence="6" key="1">
    <citation type="submission" date="2021-12" db="EMBL/GenBank/DDBJ databases">
        <authorList>
            <person name="King R."/>
        </authorList>
    </citation>
    <scope>NUCLEOTIDE SEQUENCE</scope>
</reference>
<evidence type="ECO:0000313" key="6">
    <source>
        <dbReference type="EMBL" id="CAD0204904.1"/>
    </source>
</evidence>